<gene>
    <name evidence="7" type="ORF">RDB_LOCUS59207</name>
</gene>
<dbReference type="PRINTS" id="PR00320">
    <property type="entry name" value="GPROTEINBRPT"/>
</dbReference>
<dbReference type="PANTHER" id="PTHR19872:SF9">
    <property type="entry name" value="UBIQUITIN-BINDING SDF UBIQUITIN LIGASE COMPLEX SUBUNIT"/>
    <property type="match status" value="1"/>
</dbReference>
<evidence type="ECO:0000256" key="5">
    <source>
        <dbReference type="SAM" id="MobiDB-lite"/>
    </source>
</evidence>
<dbReference type="InterPro" id="IPR051075">
    <property type="entry name" value="SCF_subunit_WD-repeat"/>
</dbReference>
<dbReference type="OrthoDB" id="247013at2759"/>
<dbReference type="Gene3D" id="1.20.1280.50">
    <property type="match status" value="1"/>
</dbReference>
<dbReference type="SMART" id="SM00320">
    <property type="entry name" value="WD40"/>
    <property type="match status" value="7"/>
</dbReference>
<feature type="repeat" description="WD" evidence="4">
    <location>
        <begin position="410"/>
        <end position="449"/>
    </location>
</feature>
<dbReference type="InterPro" id="IPR001810">
    <property type="entry name" value="F-box_dom"/>
</dbReference>
<feature type="repeat" description="WD" evidence="4">
    <location>
        <begin position="450"/>
        <end position="489"/>
    </location>
</feature>
<comment type="caution">
    <text evidence="7">The sequence shown here is derived from an EMBL/GenBank/DDBJ whole genome shotgun (WGS) entry which is preliminary data.</text>
</comment>
<dbReference type="Pfam" id="PF12937">
    <property type="entry name" value="F-box-like"/>
    <property type="match status" value="1"/>
</dbReference>
<feature type="compositionally biased region" description="Basic and acidic residues" evidence="5">
    <location>
        <begin position="567"/>
        <end position="586"/>
    </location>
</feature>
<evidence type="ECO:0000313" key="8">
    <source>
        <dbReference type="Proteomes" id="UP000663850"/>
    </source>
</evidence>
<dbReference type="AlphaFoldDB" id="A0A8H3C153"/>
<dbReference type="PANTHER" id="PTHR19872">
    <property type="entry name" value="UBIQUITIN LIGASE SPECIFICITY FACTOR/HREP PROTEIN"/>
    <property type="match status" value="1"/>
</dbReference>
<dbReference type="SUPFAM" id="SSF50978">
    <property type="entry name" value="WD40 repeat-like"/>
    <property type="match status" value="1"/>
</dbReference>
<protein>
    <recommendedName>
        <fullName evidence="6">F-box domain-containing protein</fullName>
    </recommendedName>
</protein>
<dbReference type="InterPro" id="IPR019775">
    <property type="entry name" value="WD40_repeat_CS"/>
</dbReference>
<evidence type="ECO:0000259" key="6">
    <source>
        <dbReference type="PROSITE" id="PS50181"/>
    </source>
</evidence>
<dbReference type="Gene3D" id="2.130.10.10">
    <property type="entry name" value="YVTN repeat-like/Quinoprotein amine dehydrogenase"/>
    <property type="match status" value="2"/>
</dbReference>
<evidence type="ECO:0000313" key="7">
    <source>
        <dbReference type="EMBL" id="CAE6468865.1"/>
    </source>
</evidence>
<dbReference type="PROSITE" id="PS50082">
    <property type="entry name" value="WD_REPEATS_2"/>
    <property type="match status" value="7"/>
</dbReference>
<keyword evidence="2" id="KW-0677">Repeat</keyword>
<dbReference type="PROSITE" id="PS50181">
    <property type="entry name" value="FBOX"/>
    <property type="match status" value="1"/>
</dbReference>
<dbReference type="SUPFAM" id="SSF81383">
    <property type="entry name" value="F-box domain"/>
    <property type="match status" value="1"/>
</dbReference>
<accession>A0A8H3C153</accession>
<dbReference type="InterPro" id="IPR001680">
    <property type="entry name" value="WD40_rpt"/>
</dbReference>
<feature type="region of interest" description="Disordered" evidence="5">
    <location>
        <begin position="246"/>
        <end position="336"/>
    </location>
</feature>
<dbReference type="InterPro" id="IPR020472">
    <property type="entry name" value="WD40_PAC1"/>
</dbReference>
<feature type="region of interest" description="Disordered" evidence="5">
    <location>
        <begin position="567"/>
        <end position="592"/>
    </location>
</feature>
<name>A0A8H3C153_9AGAM</name>
<keyword evidence="3" id="KW-0833">Ubl conjugation pathway</keyword>
<feature type="repeat" description="WD" evidence="4">
    <location>
        <begin position="520"/>
        <end position="545"/>
    </location>
</feature>
<reference evidence="7" key="1">
    <citation type="submission" date="2021-01" db="EMBL/GenBank/DDBJ databases">
        <authorList>
            <person name="Kaushik A."/>
        </authorList>
    </citation>
    <scope>NUCLEOTIDE SEQUENCE</scope>
    <source>
        <strain evidence="7">Type strain: AG8-Rh-89/</strain>
    </source>
</reference>
<dbReference type="Proteomes" id="UP000663850">
    <property type="component" value="Unassembled WGS sequence"/>
</dbReference>
<dbReference type="PROSITE" id="PS00678">
    <property type="entry name" value="WD_REPEATS_1"/>
    <property type="match status" value="4"/>
</dbReference>
<dbReference type="CDD" id="cd00200">
    <property type="entry name" value="WD40"/>
    <property type="match status" value="1"/>
</dbReference>
<feature type="domain" description="F-box" evidence="6">
    <location>
        <begin position="177"/>
        <end position="223"/>
    </location>
</feature>
<evidence type="ECO:0000256" key="4">
    <source>
        <dbReference type="PROSITE-ProRule" id="PRU00221"/>
    </source>
</evidence>
<dbReference type="InterPro" id="IPR036047">
    <property type="entry name" value="F-box-like_dom_sf"/>
</dbReference>
<evidence type="ECO:0000256" key="3">
    <source>
        <dbReference type="ARBA" id="ARBA00022786"/>
    </source>
</evidence>
<dbReference type="PROSITE" id="PS50294">
    <property type="entry name" value="WD_REPEATS_REGION"/>
    <property type="match status" value="4"/>
</dbReference>
<feature type="repeat" description="WD" evidence="4">
    <location>
        <begin position="363"/>
        <end position="409"/>
    </location>
</feature>
<feature type="compositionally biased region" description="Pro residues" evidence="5">
    <location>
        <begin position="287"/>
        <end position="296"/>
    </location>
</feature>
<dbReference type="EMBL" id="CAJMWZ010003079">
    <property type="protein sequence ID" value="CAE6468865.1"/>
    <property type="molecule type" value="Genomic_DNA"/>
</dbReference>
<dbReference type="InterPro" id="IPR036322">
    <property type="entry name" value="WD40_repeat_dom_sf"/>
</dbReference>
<feature type="compositionally biased region" description="Low complexity" evidence="5">
    <location>
        <begin position="297"/>
        <end position="312"/>
    </location>
</feature>
<evidence type="ECO:0000256" key="1">
    <source>
        <dbReference type="ARBA" id="ARBA00022574"/>
    </source>
</evidence>
<sequence>MHIHSGPPSASSASLASTYESIIAGSVASGSSGSGSSRPVACDTVAPPQKLALRAGSSSPQPVSPVLVETSLFQVPVLDENPVTDVAPKVESSRALEFAQPGRKLCLATWCTGLLLTLSQSLDALPIPEREAVSSMWSAFSSSSHPRRALILQGLLTMCCFSELSILSEQLVTLIRIDPFLLLPREVGLRILGHLDAISLMNAAQVSRSWRALADDDVLWRMMCEQHIEKRCLKCGWGLPLLERRRSARQPSQDSGKSRLKRVAAEDQAPVLKRARSEPSDVGVHMPPVPSTPPTTPALSLTTPTPFLALSPRSHKRPESGTSIPSCVPGSPGQATRPWKQVYCERLSIERNWRRGRYTQRTLKGHTDGVMCLQFNERLSHPSFPVLITGSYDRTVRVWNMETGAEVQCLKGHARAIRALQFDAAKLITGSMDHTLKVWNWRNGTCVRTLEGHTEGVVCLNYDSNVLASGSVDTTVKVWNFRTGECFTLRGHRDWVNAVHLWDGPGSEVKGDQELDIDPGKMLFSASDDGSIRLWDLNLRTCVRQFAGHVGQVQSIRLVMLDGGCGDDDKQAKQQEKEKKPQEEKSGPVPVLISGSLDNTIRLWDVESGKARKTLFGHIEGVWSVQSDRLRVVSASHDRTIKVWNHGDGACVSTLVGHRGAVTCLALGDDKIVSGSDDGDIRLWSFAPPTDGSRC</sequence>
<feature type="repeat" description="WD" evidence="4">
    <location>
        <begin position="615"/>
        <end position="654"/>
    </location>
</feature>
<dbReference type="Pfam" id="PF00400">
    <property type="entry name" value="WD40"/>
    <property type="match status" value="7"/>
</dbReference>
<proteinExistence type="predicted"/>
<evidence type="ECO:0000256" key="2">
    <source>
        <dbReference type="ARBA" id="ARBA00022737"/>
    </source>
</evidence>
<dbReference type="CDD" id="cd22147">
    <property type="entry name" value="F-box_SpPof1-like"/>
    <property type="match status" value="1"/>
</dbReference>
<organism evidence="7 8">
    <name type="scientific">Rhizoctonia solani</name>
    <dbReference type="NCBI Taxonomy" id="456999"/>
    <lineage>
        <taxon>Eukaryota</taxon>
        <taxon>Fungi</taxon>
        <taxon>Dikarya</taxon>
        <taxon>Basidiomycota</taxon>
        <taxon>Agaricomycotina</taxon>
        <taxon>Agaricomycetes</taxon>
        <taxon>Cantharellales</taxon>
        <taxon>Ceratobasidiaceae</taxon>
        <taxon>Rhizoctonia</taxon>
    </lineage>
</organism>
<dbReference type="InterPro" id="IPR015943">
    <property type="entry name" value="WD40/YVTN_repeat-like_dom_sf"/>
</dbReference>
<dbReference type="SMART" id="SM00256">
    <property type="entry name" value="FBOX"/>
    <property type="match status" value="1"/>
</dbReference>
<keyword evidence="1 4" id="KW-0853">WD repeat</keyword>
<feature type="repeat" description="WD" evidence="4">
    <location>
        <begin position="592"/>
        <end position="614"/>
    </location>
</feature>
<feature type="repeat" description="WD" evidence="4">
    <location>
        <begin position="655"/>
        <end position="685"/>
    </location>
</feature>